<proteinExistence type="predicted"/>
<dbReference type="InterPro" id="IPR011055">
    <property type="entry name" value="Dup_hybrid_motif"/>
</dbReference>
<name>A0ABQ6XWF2_STRFR</name>
<gene>
    <name evidence="3" type="ORF">K701_09685</name>
</gene>
<dbReference type="PANTHER" id="PTHR21666:SF289">
    <property type="entry name" value="L-ALA--D-GLU ENDOPEPTIDASE"/>
    <property type="match status" value="1"/>
</dbReference>
<dbReference type="EMBL" id="ASYR01000010">
    <property type="protein sequence ID" value="KAF0650050.1"/>
    <property type="molecule type" value="Genomic_DNA"/>
</dbReference>
<dbReference type="PANTHER" id="PTHR21666">
    <property type="entry name" value="PEPTIDASE-RELATED"/>
    <property type="match status" value="1"/>
</dbReference>
<dbReference type="InterPro" id="IPR016047">
    <property type="entry name" value="M23ase_b-sheet_dom"/>
</dbReference>
<evidence type="ECO:0000313" key="3">
    <source>
        <dbReference type="EMBL" id="KAF0650050.1"/>
    </source>
</evidence>
<reference evidence="3 4" key="1">
    <citation type="submission" date="2013-05" db="EMBL/GenBank/DDBJ databases">
        <title>Genome Sequence of Streptomyces fradiae.</title>
        <authorList>
            <person name="Kirby R."/>
        </authorList>
    </citation>
    <scope>NUCLEOTIDE SEQUENCE [LARGE SCALE GENOMIC DNA]</scope>
    <source>
        <strain evidence="3 4">ATCC 10745</strain>
    </source>
</reference>
<sequence>MAGGRAPVRAVWPVGPPRAEVVRGWRPPDSPYGRGHRGVDLAAPPGTPVRAAAGGRVSFAGAVGGRGVLVVTLDAPAGAAPRRITYEPVRARVAVGTAVAAGEVVGVTEAGAASHCAGRCLHWGLLRGDAYLDPLSLLPRRPPSRLLPPG</sequence>
<keyword evidence="4" id="KW-1185">Reference proteome</keyword>
<evidence type="ECO:0000256" key="1">
    <source>
        <dbReference type="ARBA" id="ARBA00022729"/>
    </source>
</evidence>
<accession>A0ABQ6XWF2</accession>
<dbReference type="InterPro" id="IPR050570">
    <property type="entry name" value="Cell_wall_metabolism_enzyme"/>
</dbReference>
<dbReference type="Pfam" id="PF01551">
    <property type="entry name" value="Peptidase_M23"/>
    <property type="match status" value="1"/>
</dbReference>
<protein>
    <recommendedName>
        <fullName evidence="2">M23ase beta-sheet core domain-containing protein</fullName>
    </recommendedName>
</protein>
<evidence type="ECO:0000259" key="2">
    <source>
        <dbReference type="Pfam" id="PF01551"/>
    </source>
</evidence>
<comment type="caution">
    <text evidence="3">The sequence shown here is derived from an EMBL/GenBank/DDBJ whole genome shotgun (WGS) entry which is preliminary data.</text>
</comment>
<dbReference type="Proteomes" id="UP000731519">
    <property type="component" value="Unassembled WGS sequence"/>
</dbReference>
<dbReference type="Gene3D" id="2.70.70.10">
    <property type="entry name" value="Glucose Permease (Domain IIA)"/>
    <property type="match status" value="1"/>
</dbReference>
<dbReference type="SUPFAM" id="SSF51261">
    <property type="entry name" value="Duplicated hybrid motif"/>
    <property type="match status" value="1"/>
</dbReference>
<keyword evidence="1" id="KW-0732">Signal</keyword>
<organism evidence="3 4">
    <name type="scientific">Streptomyces fradiae ATCC 10745 = DSM 40063</name>
    <dbReference type="NCBI Taxonomy" id="1319510"/>
    <lineage>
        <taxon>Bacteria</taxon>
        <taxon>Bacillati</taxon>
        <taxon>Actinomycetota</taxon>
        <taxon>Actinomycetes</taxon>
        <taxon>Kitasatosporales</taxon>
        <taxon>Streptomycetaceae</taxon>
        <taxon>Streptomyces</taxon>
    </lineage>
</organism>
<dbReference type="CDD" id="cd12797">
    <property type="entry name" value="M23_peptidase"/>
    <property type="match status" value="1"/>
</dbReference>
<feature type="domain" description="M23ase beta-sheet core" evidence="2">
    <location>
        <begin position="35"/>
        <end position="134"/>
    </location>
</feature>
<evidence type="ECO:0000313" key="4">
    <source>
        <dbReference type="Proteomes" id="UP000731519"/>
    </source>
</evidence>